<dbReference type="Proteomes" id="UP000298264">
    <property type="component" value="Unassembled WGS sequence"/>
</dbReference>
<name>A0A4R9LLU1_9LEPT</name>
<sequence length="303" mass="35610">MDKASLLLDLLWALDSRYLVQHPSNFPDTKRESLRSNLIPNLTNSNGSNLVNLELFPILESSRLGRYFESLLEFIFSQSNYVQIIDKNVPLRNSERTLGEFDFLLEWENKENIHLEVALKFYLKLKKAPDLSSYIGPSGVDRLDLKLSKLFDNQMTLSQRAEGKEYLHVKYDKIFIPMLWFVGFLFYPIDEYLSGEYKKSLLNEINFDHRSGYWIPWENRLQVPQTKSNSYFSIPSRLSWLMSYPLHSDVYTYNELIQFLRNLDDPDFSVLIVEWEQIGITPKELSRGFLVSRKLIESVSFMG</sequence>
<protein>
    <submittedName>
        <fullName evidence="1">DUF1853 family protein</fullName>
    </submittedName>
</protein>
<proteinExistence type="predicted"/>
<dbReference type="AlphaFoldDB" id="A0A4R9LLU1"/>
<reference evidence="1" key="1">
    <citation type="journal article" date="2019" name="PLoS Negl. Trop. Dis.">
        <title>Revisiting the worldwide diversity of Leptospira species in the environment.</title>
        <authorList>
            <person name="Vincent A.T."/>
            <person name="Schiettekatte O."/>
            <person name="Bourhy P."/>
            <person name="Veyrier F.J."/>
            <person name="Picardeau M."/>
        </authorList>
    </citation>
    <scope>NUCLEOTIDE SEQUENCE [LARGE SCALE GENOMIC DNA]</scope>
    <source>
        <strain evidence="1">201400974</strain>
    </source>
</reference>
<comment type="caution">
    <text evidence="1">The sequence shown here is derived from an EMBL/GenBank/DDBJ whole genome shotgun (WGS) entry which is preliminary data.</text>
</comment>
<keyword evidence="2" id="KW-1185">Reference proteome</keyword>
<accession>A0A4R9LLU1</accession>
<dbReference type="Pfam" id="PF08907">
    <property type="entry name" value="DUF1853"/>
    <property type="match status" value="1"/>
</dbReference>
<dbReference type="InterPro" id="IPR015003">
    <property type="entry name" value="DUF1853"/>
</dbReference>
<dbReference type="OrthoDB" id="378654at2"/>
<dbReference type="RefSeq" id="WP_135765684.1">
    <property type="nucleotide sequence ID" value="NZ_RQHV01000062.1"/>
</dbReference>
<gene>
    <name evidence="1" type="ORF">EHS11_17675</name>
</gene>
<evidence type="ECO:0000313" key="1">
    <source>
        <dbReference type="EMBL" id="TGN06960.1"/>
    </source>
</evidence>
<evidence type="ECO:0000313" key="2">
    <source>
        <dbReference type="Proteomes" id="UP000298264"/>
    </source>
</evidence>
<dbReference type="EMBL" id="RQHV01000062">
    <property type="protein sequence ID" value="TGN06960.1"/>
    <property type="molecule type" value="Genomic_DNA"/>
</dbReference>
<organism evidence="1 2">
    <name type="scientific">Leptospira ilyithenensis</name>
    <dbReference type="NCBI Taxonomy" id="2484901"/>
    <lineage>
        <taxon>Bacteria</taxon>
        <taxon>Pseudomonadati</taxon>
        <taxon>Spirochaetota</taxon>
        <taxon>Spirochaetia</taxon>
        <taxon>Leptospirales</taxon>
        <taxon>Leptospiraceae</taxon>
        <taxon>Leptospira</taxon>
    </lineage>
</organism>